<evidence type="ECO:0000313" key="3">
    <source>
        <dbReference type="Proteomes" id="UP001152888"/>
    </source>
</evidence>
<name>A0A9P0MDV2_ACAOB</name>
<accession>A0A9P0MDV2</accession>
<organism evidence="2 3">
    <name type="scientific">Acanthoscelides obtectus</name>
    <name type="common">Bean weevil</name>
    <name type="synonym">Bruchus obtectus</name>
    <dbReference type="NCBI Taxonomy" id="200917"/>
    <lineage>
        <taxon>Eukaryota</taxon>
        <taxon>Metazoa</taxon>
        <taxon>Ecdysozoa</taxon>
        <taxon>Arthropoda</taxon>
        <taxon>Hexapoda</taxon>
        <taxon>Insecta</taxon>
        <taxon>Pterygota</taxon>
        <taxon>Neoptera</taxon>
        <taxon>Endopterygota</taxon>
        <taxon>Coleoptera</taxon>
        <taxon>Polyphaga</taxon>
        <taxon>Cucujiformia</taxon>
        <taxon>Chrysomeloidea</taxon>
        <taxon>Chrysomelidae</taxon>
        <taxon>Bruchinae</taxon>
        <taxon>Bruchini</taxon>
        <taxon>Acanthoscelides</taxon>
    </lineage>
</organism>
<dbReference type="EMBL" id="CAKOFQ010007926">
    <property type="protein sequence ID" value="CAH2009865.1"/>
    <property type="molecule type" value="Genomic_DNA"/>
</dbReference>
<dbReference type="OrthoDB" id="333551at2759"/>
<keyword evidence="3" id="KW-1185">Reference proteome</keyword>
<gene>
    <name evidence="2" type="ORF">ACAOBT_LOCUS31178</name>
</gene>
<protein>
    <submittedName>
        <fullName evidence="2">Uncharacterized protein</fullName>
    </submittedName>
</protein>
<evidence type="ECO:0000313" key="2">
    <source>
        <dbReference type="EMBL" id="CAH2009865.1"/>
    </source>
</evidence>
<evidence type="ECO:0000256" key="1">
    <source>
        <dbReference type="SAM" id="MobiDB-lite"/>
    </source>
</evidence>
<reference evidence="2" key="1">
    <citation type="submission" date="2022-03" db="EMBL/GenBank/DDBJ databases">
        <authorList>
            <person name="Sayadi A."/>
        </authorList>
    </citation>
    <scope>NUCLEOTIDE SEQUENCE</scope>
</reference>
<dbReference type="Proteomes" id="UP001152888">
    <property type="component" value="Unassembled WGS sequence"/>
</dbReference>
<sequence length="424" mass="48937">MRDQQLAVRIKAAKDRKRMRLGLPPEEDEPRKPQKPCESEEEKEKREEEQKERETAEKKLEKLRKKHVRPWDIGKEGVTIFEEMAQDEWLEKKRDERPHEFAPPQTYTKRQNFRSTVKKEAVQGGYKKEGLKFSTIKNSKNYNKAKNKMSDFEKIPLSQPILSTPVQDEPCGDFDNALLEDCRKFSNQIKSNVYNAEANYGASETKRGRLAENNNDFQNNILADYRRSMEQSDPNVHSFGASPDFEYVIMTHPPKTMSGGIKIGESPPPYFKRGNDRSDFEDALMVHPKKSVAGTHHNKINFGESRSFFKRESDRDHFEDTIMTEKVASLSSRNVEIPSSDFEDPLLADYRSRSSQNDRGNSIEVPPPPTFNYYGPSRRGTKEKVAKLGGDEIEKSIEAGLKLLRKQVEEKEKSKGRPDEIFLL</sequence>
<feature type="region of interest" description="Disordered" evidence="1">
    <location>
        <begin position="351"/>
        <end position="384"/>
    </location>
</feature>
<dbReference type="AlphaFoldDB" id="A0A9P0MDV2"/>
<feature type="compositionally biased region" description="Basic and acidic residues" evidence="1">
    <location>
        <begin position="29"/>
        <end position="60"/>
    </location>
</feature>
<proteinExistence type="predicted"/>
<comment type="caution">
    <text evidence="2">The sequence shown here is derived from an EMBL/GenBank/DDBJ whole genome shotgun (WGS) entry which is preliminary data.</text>
</comment>
<feature type="region of interest" description="Disordered" evidence="1">
    <location>
        <begin position="1"/>
        <end position="66"/>
    </location>
</feature>